<protein>
    <submittedName>
        <fullName evidence="1">Uncharacterized protein</fullName>
    </submittedName>
</protein>
<dbReference type="EMBL" id="BONQ01000130">
    <property type="protein sequence ID" value="GIG50490.1"/>
    <property type="molecule type" value="Genomic_DNA"/>
</dbReference>
<dbReference type="Proteomes" id="UP000660611">
    <property type="component" value="Unassembled WGS sequence"/>
</dbReference>
<sequence length="114" mass="11987">MATLRDMAKEIRADPGALSDLADANLAAAERLGDHFRTGYRHLPVPVSVFGTLGGAAAVHGTCTLVLQDVQAAVTELVAVLEGDAERLLRTAFAYREADRHADLRMGGSRGASA</sequence>
<dbReference type="AlphaFoldDB" id="A0A919PTC7"/>
<keyword evidence="2" id="KW-1185">Reference proteome</keyword>
<reference evidence="1" key="1">
    <citation type="submission" date="2021-01" db="EMBL/GenBank/DDBJ databases">
        <title>Whole genome shotgun sequence of Dactylosporangium siamense NBRC 106093.</title>
        <authorList>
            <person name="Komaki H."/>
            <person name="Tamura T."/>
        </authorList>
    </citation>
    <scope>NUCLEOTIDE SEQUENCE</scope>
    <source>
        <strain evidence="1">NBRC 106093</strain>
    </source>
</reference>
<proteinExistence type="predicted"/>
<comment type="caution">
    <text evidence="1">The sequence shown here is derived from an EMBL/GenBank/DDBJ whole genome shotgun (WGS) entry which is preliminary data.</text>
</comment>
<accession>A0A919PTC7</accession>
<evidence type="ECO:0000313" key="1">
    <source>
        <dbReference type="EMBL" id="GIG50490.1"/>
    </source>
</evidence>
<evidence type="ECO:0000313" key="2">
    <source>
        <dbReference type="Proteomes" id="UP000660611"/>
    </source>
</evidence>
<gene>
    <name evidence="1" type="ORF">Dsi01nite_085310</name>
</gene>
<name>A0A919PTC7_9ACTN</name>
<organism evidence="1 2">
    <name type="scientific">Dactylosporangium siamense</name>
    <dbReference type="NCBI Taxonomy" id="685454"/>
    <lineage>
        <taxon>Bacteria</taxon>
        <taxon>Bacillati</taxon>
        <taxon>Actinomycetota</taxon>
        <taxon>Actinomycetes</taxon>
        <taxon>Micromonosporales</taxon>
        <taxon>Micromonosporaceae</taxon>
        <taxon>Dactylosporangium</taxon>
    </lineage>
</organism>